<dbReference type="OrthoDB" id="1735926at2759"/>
<accession>A0A8J4G9Y2</accession>
<dbReference type="Gene3D" id="2.40.100.10">
    <property type="entry name" value="Cyclophilin-like"/>
    <property type="match status" value="1"/>
</dbReference>
<dbReference type="InterPro" id="IPR044259">
    <property type="entry name" value="CYP37-like"/>
</dbReference>
<feature type="domain" description="Peptidyl-prolyl cis-trans isomerase CYP38-like PsbQ-like" evidence="3">
    <location>
        <begin position="88"/>
        <end position="197"/>
    </location>
</feature>
<dbReference type="EMBL" id="BNCQ01000013">
    <property type="protein sequence ID" value="GIM02927.1"/>
    <property type="molecule type" value="Genomic_DNA"/>
</dbReference>
<protein>
    <submittedName>
        <fullName evidence="5">Uncharacterized protein</fullName>
    </submittedName>
</protein>
<dbReference type="PANTHER" id="PTHR47318:SF1">
    <property type="entry name" value="PEPTIDYL-PROLYL CIS-TRANS ISOMERASE CYP37, CHLOROPLASTIC"/>
    <property type="match status" value="1"/>
</dbReference>
<evidence type="ECO:0000313" key="5">
    <source>
        <dbReference type="EMBL" id="GIM02927.1"/>
    </source>
</evidence>
<dbReference type="Pfam" id="PF21329">
    <property type="entry name" value="CYP38_PsbQ-like"/>
    <property type="match status" value="1"/>
</dbReference>
<dbReference type="EMBL" id="BNCP01000007">
    <property type="protein sequence ID" value="GIL75049.1"/>
    <property type="molecule type" value="Genomic_DNA"/>
</dbReference>
<keyword evidence="1" id="KW-0793">Thylakoid</keyword>
<dbReference type="InterPro" id="IPR002130">
    <property type="entry name" value="Cyclophilin-type_PPIase_dom"/>
</dbReference>
<keyword evidence="7" id="KW-1185">Reference proteome</keyword>
<dbReference type="InterPro" id="IPR029000">
    <property type="entry name" value="Cyclophilin-like_dom_sf"/>
</dbReference>
<dbReference type="AlphaFoldDB" id="A0A8J4G9Y2"/>
<sequence length="429" mass="46052">MQVCKLSAFGQWRTHFRMNTALTPRAPRSIMNDRIVSPPATAPEKTGSLDGVLHFVQVLSAAAVLLSGSSPALAVLNSPNAQIARSVDAALRRSIPAFNPDVKSIQKNLEDVQYFLRIPQRKPWGSMATNVADSLALCQLRDRMLVGVPATSRPGAESLLDSLTASLRKLELAVKTQQPDAVSIRVSDALRTVAELELLQAPGLPFLIPKEYQTLPRLVGRAQVELTLEKRDGSLGFVDPVVGGPAKSTTLVLTLDGYSAPLSAGNFLKNVLEGLYDNRPIQVNYTSVFVQAPPSRERPPIPLEILPAGEFEPLYRLPLDVQSGELPVLPLSISGAVTFARLPFTDSQLSGSDWFIFKFDKQQAGLAGLAFDEGTFGVFGYITDGLDSVTRLEPGDVITSVRVLSGADKLVVPSATAMGMTPVAAVATQ</sequence>
<feature type="domain" description="PPIase cyclophilin-type" evidence="2">
    <location>
        <begin position="250"/>
        <end position="399"/>
    </location>
</feature>
<dbReference type="SUPFAM" id="SSF50891">
    <property type="entry name" value="Cyclophilin-like"/>
    <property type="match status" value="1"/>
</dbReference>
<gene>
    <name evidence="4" type="ORF">Vretifemale_4870</name>
    <name evidence="5" type="ORF">Vretimale_7743</name>
</gene>
<name>A0A8J4G9Y2_9CHLO</name>
<organism evidence="5 6">
    <name type="scientific">Volvox reticuliferus</name>
    <dbReference type="NCBI Taxonomy" id="1737510"/>
    <lineage>
        <taxon>Eukaryota</taxon>
        <taxon>Viridiplantae</taxon>
        <taxon>Chlorophyta</taxon>
        <taxon>core chlorophytes</taxon>
        <taxon>Chlorophyceae</taxon>
        <taxon>CS clade</taxon>
        <taxon>Chlamydomonadales</taxon>
        <taxon>Volvocaceae</taxon>
        <taxon>Volvox</taxon>
    </lineage>
</organism>
<dbReference type="Proteomes" id="UP000747110">
    <property type="component" value="Unassembled WGS sequence"/>
</dbReference>
<evidence type="ECO:0000313" key="6">
    <source>
        <dbReference type="Proteomes" id="UP000722791"/>
    </source>
</evidence>
<evidence type="ECO:0000259" key="3">
    <source>
        <dbReference type="Pfam" id="PF21329"/>
    </source>
</evidence>
<dbReference type="GO" id="GO:0003755">
    <property type="term" value="F:peptidyl-prolyl cis-trans isomerase activity"/>
    <property type="evidence" value="ECO:0007669"/>
    <property type="project" value="InterPro"/>
</dbReference>
<dbReference type="InterPro" id="IPR048563">
    <property type="entry name" value="CYP38_PsbQ-like"/>
</dbReference>
<dbReference type="SUPFAM" id="SSF101112">
    <property type="entry name" value="Oxygen-evolving enhancer protein 3"/>
    <property type="match status" value="1"/>
</dbReference>
<dbReference type="Gene3D" id="1.20.120.290">
    <property type="entry name" value="Oxygen-evolving enhancer protein 3 (PsbQ), four-helix up-down bundle"/>
    <property type="match status" value="1"/>
</dbReference>
<evidence type="ECO:0000259" key="2">
    <source>
        <dbReference type="Pfam" id="PF00160"/>
    </source>
</evidence>
<dbReference type="Proteomes" id="UP000722791">
    <property type="component" value="Unassembled WGS sequence"/>
</dbReference>
<proteinExistence type="predicted"/>
<comment type="caution">
    <text evidence="5">The sequence shown here is derived from an EMBL/GenBank/DDBJ whole genome shotgun (WGS) entry which is preliminary data.</text>
</comment>
<evidence type="ECO:0000313" key="7">
    <source>
        <dbReference type="Proteomes" id="UP000747110"/>
    </source>
</evidence>
<reference evidence="5" key="1">
    <citation type="journal article" date="2021" name="Proc. Natl. Acad. Sci. U.S.A.">
        <title>Three genomes in the algal genus Volvox reveal the fate of a haploid sex-determining region after a transition to homothallism.</title>
        <authorList>
            <person name="Yamamoto K."/>
            <person name="Hamaji T."/>
            <person name="Kawai-Toyooka H."/>
            <person name="Matsuzaki R."/>
            <person name="Takahashi F."/>
            <person name="Nishimura Y."/>
            <person name="Kawachi M."/>
            <person name="Noguchi H."/>
            <person name="Minakuchi Y."/>
            <person name="Umen J.G."/>
            <person name="Toyoda A."/>
            <person name="Nozaki H."/>
        </authorList>
    </citation>
    <scope>NUCLEOTIDE SEQUENCE</scope>
    <source>
        <strain evidence="5">NIES-3785</strain>
        <strain evidence="4">NIES-3786</strain>
    </source>
</reference>
<dbReference type="InterPro" id="IPR023222">
    <property type="entry name" value="PsbQ-like_dom_sf"/>
</dbReference>
<evidence type="ECO:0000313" key="4">
    <source>
        <dbReference type="EMBL" id="GIL75049.1"/>
    </source>
</evidence>
<evidence type="ECO:0000256" key="1">
    <source>
        <dbReference type="ARBA" id="ARBA00023078"/>
    </source>
</evidence>
<dbReference type="Pfam" id="PF00160">
    <property type="entry name" value="Pro_isomerase"/>
    <property type="match status" value="1"/>
</dbReference>
<dbReference type="PANTHER" id="PTHR47318">
    <property type="entry name" value="PEPTIDYL-PROLYL CIS-TRANS ISOMERASE CYP37, CHLOROPLASTIC"/>
    <property type="match status" value="1"/>
</dbReference>